<gene>
    <name evidence="3" type="ORF">JY572_38560</name>
</gene>
<dbReference type="Proteomes" id="UP000663090">
    <property type="component" value="Chromosome"/>
</dbReference>
<sequence>MRFLRRMRLTRMSVVVLGFSGFGSALAAPDARPVPEVLEVGQLTSAFAEFQRTCDAEGRRLWGHSLCAPLLVVHPDTRVFVASAWPEGKGTGPWVGILPSELTIANTALTWAGTTWVQLRGPLPEAPARRRGLLAHEAFHRLRTTLGHQGRNVDNAHLDGIEGRTLLQLEWRALAAALRATVPSVRARAVEDALAFRRERRARFSEAAVEEGVLEDHEGLAEYTGVTLGAADARGRRALALENLDDAVKRNSFVRSFAYASGPAYGLLLDEAGPRAQGWRARALAGADLGTLLQDALRLSTPESSPEREARHGGAALREAESERARIAQARADALRKKLVEGPVLRLPLKRMRIQFNPGDLVPLGEHGTVYPGARIVDHWGSLTATSEVLISPDWKMATVNAPSSGPRDARWEGEGWVLEMAPGWRANAGARAGDQVLQAPEALAPAPRP</sequence>
<reference evidence="3 4" key="1">
    <citation type="submission" date="2021-02" db="EMBL/GenBank/DDBJ databases">
        <title>De Novo genome assembly of isolated myxobacteria.</title>
        <authorList>
            <person name="Stevens D.C."/>
        </authorList>
    </citation>
    <scope>NUCLEOTIDE SEQUENCE [LARGE SCALE GENOMIC DNA]</scope>
    <source>
        <strain evidence="3 4">SCHIC003</strain>
    </source>
</reference>
<keyword evidence="4" id="KW-1185">Reference proteome</keyword>
<proteinExistence type="predicted"/>
<evidence type="ECO:0000256" key="2">
    <source>
        <dbReference type="SAM" id="SignalP"/>
    </source>
</evidence>
<dbReference type="RefSeq" id="WP_206715945.1">
    <property type="nucleotide sequence ID" value="NZ_CP071091.1"/>
</dbReference>
<evidence type="ECO:0000313" key="3">
    <source>
        <dbReference type="EMBL" id="QSQ14151.1"/>
    </source>
</evidence>
<organism evidence="3 4">
    <name type="scientific">Myxococcus landrumensis</name>
    <dbReference type="NCBI Taxonomy" id="2813577"/>
    <lineage>
        <taxon>Bacteria</taxon>
        <taxon>Pseudomonadati</taxon>
        <taxon>Myxococcota</taxon>
        <taxon>Myxococcia</taxon>
        <taxon>Myxococcales</taxon>
        <taxon>Cystobacterineae</taxon>
        <taxon>Myxococcaceae</taxon>
        <taxon>Myxococcus</taxon>
    </lineage>
</organism>
<accession>A0ABX7N6Q1</accession>
<evidence type="ECO:0000313" key="4">
    <source>
        <dbReference type="Proteomes" id="UP000663090"/>
    </source>
</evidence>
<feature type="compositionally biased region" description="Basic and acidic residues" evidence="1">
    <location>
        <begin position="305"/>
        <end position="322"/>
    </location>
</feature>
<name>A0ABX7N6Q1_9BACT</name>
<feature type="chain" id="PRO_5045344304" evidence="2">
    <location>
        <begin position="28"/>
        <end position="450"/>
    </location>
</feature>
<evidence type="ECO:0000256" key="1">
    <source>
        <dbReference type="SAM" id="MobiDB-lite"/>
    </source>
</evidence>
<protein>
    <submittedName>
        <fullName evidence="3">Uncharacterized protein</fullName>
    </submittedName>
</protein>
<feature type="region of interest" description="Disordered" evidence="1">
    <location>
        <begin position="300"/>
        <end position="322"/>
    </location>
</feature>
<dbReference type="EMBL" id="CP071091">
    <property type="protein sequence ID" value="QSQ14151.1"/>
    <property type="molecule type" value="Genomic_DNA"/>
</dbReference>
<feature type="signal peptide" evidence="2">
    <location>
        <begin position="1"/>
        <end position="27"/>
    </location>
</feature>
<keyword evidence="2" id="KW-0732">Signal</keyword>